<comment type="caution">
    <text evidence="2">The sequence shown here is derived from an EMBL/GenBank/DDBJ whole genome shotgun (WGS) entry which is preliminary data.</text>
</comment>
<dbReference type="AlphaFoldDB" id="A0A4Z0HBY8"/>
<reference evidence="2 3" key="1">
    <citation type="submission" date="2019-03" db="EMBL/GenBank/DDBJ databases">
        <authorList>
            <person name="Gonzalez-Pimentel J.L."/>
        </authorList>
    </citation>
    <scope>NUCLEOTIDE SEQUENCE [LARGE SCALE GENOMIC DNA]</scope>
    <source>
        <strain evidence="2 3">JCM 31289</strain>
    </source>
</reference>
<dbReference type="GO" id="GO:0016740">
    <property type="term" value="F:transferase activity"/>
    <property type="evidence" value="ECO:0007669"/>
    <property type="project" value="UniProtKB-KW"/>
</dbReference>
<dbReference type="Pfam" id="PF01636">
    <property type="entry name" value="APH"/>
    <property type="match status" value="1"/>
</dbReference>
<feature type="domain" description="Aminoglycoside phosphotransferase" evidence="1">
    <location>
        <begin position="61"/>
        <end position="261"/>
    </location>
</feature>
<keyword evidence="2" id="KW-0808">Transferase</keyword>
<proteinExistence type="predicted"/>
<keyword evidence="3" id="KW-1185">Reference proteome</keyword>
<dbReference type="OrthoDB" id="3723194at2"/>
<name>A0A4Z0HBY8_9ACTN</name>
<dbReference type="Gene3D" id="1.10.510.10">
    <property type="entry name" value="Transferase(Phosphotransferase) domain 1"/>
    <property type="match status" value="1"/>
</dbReference>
<dbReference type="SUPFAM" id="SSF56112">
    <property type="entry name" value="Protein kinase-like (PK-like)"/>
    <property type="match status" value="1"/>
</dbReference>
<evidence type="ECO:0000313" key="3">
    <source>
        <dbReference type="Proteomes" id="UP000297948"/>
    </source>
</evidence>
<evidence type="ECO:0000313" key="2">
    <source>
        <dbReference type="EMBL" id="TGB14962.1"/>
    </source>
</evidence>
<evidence type="ECO:0000259" key="1">
    <source>
        <dbReference type="Pfam" id="PF01636"/>
    </source>
</evidence>
<protein>
    <submittedName>
        <fullName evidence="2">Aminoglycoside phosphotransferase family protein</fullName>
    </submittedName>
</protein>
<organism evidence="2 3">
    <name type="scientific">Streptomyces palmae</name>
    <dbReference type="NCBI Taxonomy" id="1701085"/>
    <lineage>
        <taxon>Bacteria</taxon>
        <taxon>Bacillati</taxon>
        <taxon>Actinomycetota</taxon>
        <taxon>Actinomycetes</taxon>
        <taxon>Kitasatosporales</taxon>
        <taxon>Streptomycetaceae</taxon>
        <taxon>Streptomyces</taxon>
    </lineage>
</organism>
<dbReference type="EMBL" id="SRID01000044">
    <property type="protein sequence ID" value="TGB14962.1"/>
    <property type="molecule type" value="Genomic_DNA"/>
</dbReference>
<dbReference type="RefSeq" id="WP_135338180.1">
    <property type="nucleotide sequence ID" value="NZ_JBHLTX010000025.1"/>
</dbReference>
<dbReference type="InterPro" id="IPR002575">
    <property type="entry name" value="Aminoglycoside_PTrfase"/>
</dbReference>
<dbReference type="InterPro" id="IPR011009">
    <property type="entry name" value="Kinase-like_dom_sf"/>
</dbReference>
<gene>
    <name evidence="2" type="ORF">E4099_07595</name>
</gene>
<sequence>MHSDPKSTTTKAQVPIHGGFDEREMQKVLERACARVGLDSSDARLMRGHTNAVILLPKAFVVVKIARRGTPIGNVKRTVRFTRWLMDLGFPTAPLHPIDQPLIIDGHAATFWTYIPQPNHPVPAERLAKPLFSLHHLPKPEFDLPQHDNIRAIRRSINFTTSLSPATRRFLSEETDHLEASLKDVDFIFSEAVVQGDPQHRNALHAREGEALLCDWDTAAIGQPEWDLVTIEVHCRRFGYSKSHYLAFAESYGFDITQWAGFHTLRRIRELRMITTNARKAMHSPGSVTEVERRVKGLYDGDTQLRWRIL</sequence>
<accession>A0A4Z0HBY8</accession>
<dbReference type="Proteomes" id="UP000297948">
    <property type="component" value="Unassembled WGS sequence"/>
</dbReference>